<reference evidence="2 3" key="1">
    <citation type="submission" date="2019-10" db="EMBL/GenBank/DDBJ databases">
        <title>Cognatihalovulum marinum gen. nov. sp. nov., a new member of the family Rhodobacteraceae isolated from deep seawater of the Northwest Indian Ocean.</title>
        <authorList>
            <person name="Ruan C."/>
            <person name="Wang J."/>
            <person name="Zheng X."/>
            <person name="Song L."/>
            <person name="Zhu Y."/>
            <person name="Huang Y."/>
            <person name="Lu Z."/>
            <person name="Du W."/>
            <person name="Huang L."/>
            <person name="Dai X."/>
        </authorList>
    </citation>
    <scope>NUCLEOTIDE SEQUENCE [LARGE SCALE GENOMIC DNA]</scope>
    <source>
        <strain evidence="2 3">2CG4</strain>
    </source>
</reference>
<dbReference type="InterPro" id="IPR021109">
    <property type="entry name" value="Peptidase_aspartic_dom_sf"/>
</dbReference>
<dbReference type="Pfam" id="PF05618">
    <property type="entry name" value="Zn_protease"/>
    <property type="match status" value="1"/>
</dbReference>
<dbReference type="PANTHER" id="PTHR38037">
    <property type="entry name" value="ZN_PROTEASE DOMAIN-CONTAINING PROTEIN"/>
    <property type="match status" value="1"/>
</dbReference>
<name>A0A6L5YZ85_9RHOB</name>
<evidence type="ECO:0000313" key="2">
    <source>
        <dbReference type="EMBL" id="MSU89621.1"/>
    </source>
</evidence>
<dbReference type="EMBL" id="WIND01000004">
    <property type="protein sequence ID" value="MSU89621.1"/>
    <property type="molecule type" value="Genomic_DNA"/>
</dbReference>
<dbReference type="Gene3D" id="2.40.70.10">
    <property type="entry name" value="Acid Proteases"/>
    <property type="match status" value="1"/>
</dbReference>
<accession>A0A6L5YZ85</accession>
<sequence>MSLMCHRAFPHQASGCTTAAEGPRADSMDDRMIVGWREWVQLPQTGRGFIRAKMDTGARTSALHAYDLRMEHADGADWALFHLLGRKGEAEQRFRVKAVRSIRSSNGMVEERPVVELDMTMGRHSWSVEVTLTDREQMAYRMLVGREALSGRILVDPSRSHILGRHLQGGWVHT</sequence>
<protein>
    <recommendedName>
        <fullName evidence="1">Retropepsin-like aspartic endopeptidase domain-containing protein</fullName>
    </recommendedName>
</protein>
<dbReference type="Proteomes" id="UP000474957">
    <property type="component" value="Unassembled WGS sequence"/>
</dbReference>
<gene>
    <name evidence="2" type="ORF">GE300_08325</name>
</gene>
<evidence type="ECO:0000259" key="1">
    <source>
        <dbReference type="Pfam" id="PF05618"/>
    </source>
</evidence>
<dbReference type="PANTHER" id="PTHR38037:SF2">
    <property type="entry name" value="ATP-DEPENDENT ZINC PROTEASE DOMAIN-CONTAINING PROTEIN-RELATED"/>
    <property type="match status" value="1"/>
</dbReference>
<proteinExistence type="predicted"/>
<comment type="caution">
    <text evidence="2">The sequence shown here is derived from an EMBL/GenBank/DDBJ whole genome shotgun (WGS) entry which is preliminary data.</text>
</comment>
<organism evidence="2 3">
    <name type="scientific">Halovulum marinum</name>
    <dbReference type="NCBI Taxonomy" id="2662447"/>
    <lineage>
        <taxon>Bacteria</taxon>
        <taxon>Pseudomonadati</taxon>
        <taxon>Pseudomonadota</taxon>
        <taxon>Alphaproteobacteria</taxon>
        <taxon>Rhodobacterales</taxon>
        <taxon>Paracoccaceae</taxon>
        <taxon>Halovulum</taxon>
    </lineage>
</organism>
<evidence type="ECO:0000313" key="3">
    <source>
        <dbReference type="Proteomes" id="UP000474957"/>
    </source>
</evidence>
<dbReference type="InterPro" id="IPR008503">
    <property type="entry name" value="Asp_endopeptidase"/>
</dbReference>
<dbReference type="AlphaFoldDB" id="A0A6L5YZ85"/>
<dbReference type="SUPFAM" id="SSF50630">
    <property type="entry name" value="Acid proteases"/>
    <property type="match status" value="1"/>
</dbReference>
<feature type="domain" description="Retropepsin-like aspartic endopeptidase" evidence="1">
    <location>
        <begin position="33"/>
        <end position="164"/>
    </location>
</feature>
<keyword evidence="3" id="KW-1185">Reference proteome</keyword>